<protein>
    <submittedName>
        <fullName evidence="1">Uncharacterized protein</fullName>
    </submittedName>
</protein>
<evidence type="ECO:0000313" key="2">
    <source>
        <dbReference type="Proteomes" id="UP000199564"/>
    </source>
</evidence>
<dbReference type="Proteomes" id="UP000199564">
    <property type="component" value="Unassembled WGS sequence"/>
</dbReference>
<keyword evidence="2" id="KW-1185">Reference proteome</keyword>
<dbReference type="EMBL" id="FOVW01000013">
    <property type="protein sequence ID" value="SFO74475.1"/>
    <property type="molecule type" value="Genomic_DNA"/>
</dbReference>
<reference evidence="2" key="1">
    <citation type="submission" date="2016-10" db="EMBL/GenBank/DDBJ databases">
        <authorList>
            <person name="Varghese N."/>
            <person name="Submissions S."/>
        </authorList>
    </citation>
    <scope>NUCLEOTIDE SEQUENCE [LARGE SCALE GENOMIC DNA]</scope>
    <source>
        <strain evidence="2">DSM 15282</strain>
    </source>
</reference>
<sequence length="201" mass="23554">MKIFNFFRSGGISYKSKGRLIRNHQVNFKYKGKLLVFDPFTMLEELNFKLKQVKGLDFQLDEISQKILNRHFQKEAVVPNSIAKTKLGREELMVKRTAMSATIPRKSLYEFIWKGECVLSFLRIYDYGKEFEKISEEIRINHGDLDLSSYAILLELGLNSNMLLDKFGQTHVWKINDLALFQDLMLAIEEINIDEKQKSSY</sequence>
<name>A0A1I5JNZ8_9BACT</name>
<accession>A0A1I5JNZ8</accession>
<organism evidence="1 2">
    <name type="scientific">Algoriphagus ornithinivorans</name>
    <dbReference type="NCBI Taxonomy" id="226506"/>
    <lineage>
        <taxon>Bacteria</taxon>
        <taxon>Pseudomonadati</taxon>
        <taxon>Bacteroidota</taxon>
        <taxon>Cytophagia</taxon>
        <taxon>Cytophagales</taxon>
        <taxon>Cyclobacteriaceae</taxon>
        <taxon>Algoriphagus</taxon>
    </lineage>
</organism>
<dbReference type="RefSeq" id="WP_091655541.1">
    <property type="nucleotide sequence ID" value="NZ_FOVW01000013.1"/>
</dbReference>
<evidence type="ECO:0000313" key="1">
    <source>
        <dbReference type="EMBL" id="SFO74475.1"/>
    </source>
</evidence>
<dbReference type="AlphaFoldDB" id="A0A1I5JNZ8"/>
<gene>
    <name evidence="1" type="ORF">SAMN04488519_11324</name>
</gene>
<proteinExistence type="predicted"/>